<reference evidence="2" key="1">
    <citation type="journal article" date="2014" name="Int. J. Syst. Evol. Microbiol.">
        <title>Complete genome sequence of Corynebacterium casei LMG S-19264T (=DSM 44701T), isolated from a smear-ripened cheese.</title>
        <authorList>
            <consortium name="US DOE Joint Genome Institute (JGI-PGF)"/>
            <person name="Walter F."/>
            <person name="Albersmeier A."/>
            <person name="Kalinowski J."/>
            <person name="Ruckert C."/>
        </authorList>
    </citation>
    <scope>NUCLEOTIDE SEQUENCE</scope>
    <source>
        <strain evidence="2">NBRC 108769</strain>
    </source>
</reference>
<dbReference type="RefSeq" id="WP_235292449.1">
    <property type="nucleotide sequence ID" value="NZ_BSOH01000001.1"/>
</dbReference>
<proteinExistence type="predicted"/>
<dbReference type="Pfam" id="PF22311">
    <property type="entry name" value="DUF6970"/>
    <property type="match status" value="1"/>
</dbReference>
<evidence type="ECO:0000313" key="2">
    <source>
        <dbReference type="EMBL" id="GLR15557.1"/>
    </source>
</evidence>
<reference evidence="2" key="2">
    <citation type="submission" date="2023-01" db="EMBL/GenBank/DDBJ databases">
        <title>Draft genome sequence of Portibacter lacus strain NBRC 108769.</title>
        <authorList>
            <person name="Sun Q."/>
            <person name="Mori K."/>
        </authorList>
    </citation>
    <scope>NUCLEOTIDE SEQUENCE</scope>
    <source>
        <strain evidence="2">NBRC 108769</strain>
    </source>
</reference>
<dbReference type="PROSITE" id="PS51257">
    <property type="entry name" value="PROKAR_LIPOPROTEIN"/>
    <property type="match status" value="1"/>
</dbReference>
<organism evidence="2 3">
    <name type="scientific">Portibacter lacus</name>
    <dbReference type="NCBI Taxonomy" id="1099794"/>
    <lineage>
        <taxon>Bacteria</taxon>
        <taxon>Pseudomonadati</taxon>
        <taxon>Bacteroidota</taxon>
        <taxon>Saprospiria</taxon>
        <taxon>Saprospirales</taxon>
        <taxon>Haliscomenobacteraceae</taxon>
        <taxon>Portibacter</taxon>
    </lineage>
</organism>
<dbReference type="EMBL" id="BSOH01000001">
    <property type="protein sequence ID" value="GLR15557.1"/>
    <property type="molecule type" value="Genomic_DNA"/>
</dbReference>
<keyword evidence="3" id="KW-1185">Reference proteome</keyword>
<accession>A0AA37SKG2</accession>
<comment type="caution">
    <text evidence="2">The sequence shown here is derived from an EMBL/GenBank/DDBJ whole genome shotgun (WGS) entry which is preliminary data.</text>
</comment>
<gene>
    <name evidence="2" type="ORF">GCM10007940_01720</name>
</gene>
<name>A0AA37SKG2_9BACT</name>
<dbReference type="Proteomes" id="UP001156666">
    <property type="component" value="Unassembled WGS sequence"/>
</dbReference>
<sequence length="116" mass="12935">MKYLIYILSFAFIISCNKDPDPEIDDSVPACIQAQIDTFKANSDPCSQRGPSVIEYKFQDETVYAFDMGQCISDGSTMILNATCENICTLGTIIGITECRGEQFSNAVEVRVLWQE</sequence>
<dbReference type="AlphaFoldDB" id="A0AA37SKG2"/>
<protein>
    <recommendedName>
        <fullName evidence="1">DUF6970 domain-containing protein</fullName>
    </recommendedName>
</protein>
<dbReference type="InterPro" id="IPR054243">
    <property type="entry name" value="DUF6970"/>
</dbReference>
<feature type="domain" description="DUF6970" evidence="1">
    <location>
        <begin position="42"/>
        <end position="115"/>
    </location>
</feature>
<evidence type="ECO:0000259" key="1">
    <source>
        <dbReference type="Pfam" id="PF22311"/>
    </source>
</evidence>
<evidence type="ECO:0000313" key="3">
    <source>
        <dbReference type="Proteomes" id="UP001156666"/>
    </source>
</evidence>